<reference evidence="1 2" key="1">
    <citation type="submission" date="2019-09" db="EMBL/GenBank/DDBJ databases">
        <title>Draft genome sequences of 48 bacterial type strains from the CCUG.</title>
        <authorList>
            <person name="Tunovic T."/>
            <person name="Pineiro-Iglesias B."/>
            <person name="Unosson C."/>
            <person name="Inganas E."/>
            <person name="Ohlen M."/>
            <person name="Cardew S."/>
            <person name="Jensie-Markopoulos S."/>
            <person name="Salva-Serra F."/>
            <person name="Jaen-Luchoro D."/>
            <person name="Karlsson R."/>
            <person name="Svensson-Stadler L."/>
            <person name="Chun J."/>
            <person name="Moore E."/>
        </authorList>
    </citation>
    <scope>NUCLEOTIDE SEQUENCE [LARGE SCALE GENOMIC DNA]</scope>
    <source>
        <strain evidence="1 2">CCUG 54555</strain>
    </source>
</reference>
<dbReference type="EMBL" id="VZOJ01000033">
    <property type="protein sequence ID" value="KAB0641949.1"/>
    <property type="molecule type" value="Genomic_DNA"/>
</dbReference>
<dbReference type="Proteomes" id="UP000430232">
    <property type="component" value="Unassembled WGS sequence"/>
</dbReference>
<keyword evidence="2" id="KW-1185">Reference proteome</keyword>
<evidence type="ECO:0000313" key="1">
    <source>
        <dbReference type="EMBL" id="KAB0641949.1"/>
    </source>
</evidence>
<protein>
    <submittedName>
        <fullName evidence="1">Uncharacterized protein</fullName>
    </submittedName>
</protein>
<organism evidence="1 2">
    <name type="scientific">Burkholderia latens</name>
    <dbReference type="NCBI Taxonomy" id="488446"/>
    <lineage>
        <taxon>Bacteria</taxon>
        <taxon>Pseudomonadati</taxon>
        <taxon>Pseudomonadota</taxon>
        <taxon>Betaproteobacteria</taxon>
        <taxon>Burkholderiales</taxon>
        <taxon>Burkholderiaceae</taxon>
        <taxon>Burkholderia</taxon>
        <taxon>Burkholderia cepacia complex</taxon>
    </lineage>
</organism>
<name>A0A6H9TDN1_9BURK</name>
<dbReference type="OrthoDB" id="9033461at2"/>
<accession>A0A6H9TDN1</accession>
<proteinExistence type="predicted"/>
<evidence type="ECO:0000313" key="2">
    <source>
        <dbReference type="Proteomes" id="UP000430232"/>
    </source>
</evidence>
<sequence length="150" mass="15522">MHGGNVVSMKQAGKGGVARRAIDANATIAQRVAGRGRPDRVHEWRTIEKPEVHAHATANGSSNGAVDAYATTGAAASAAASRAGARISPAGQRATARAYRCVRDPVRAAPGAARAPFHCPALLIQPYSLFCIVLVGELPTDFPDRAVGES</sequence>
<dbReference type="AlphaFoldDB" id="A0A6H9TDN1"/>
<comment type="caution">
    <text evidence="1">The sequence shown here is derived from an EMBL/GenBank/DDBJ whole genome shotgun (WGS) entry which is preliminary data.</text>
</comment>
<gene>
    <name evidence="1" type="ORF">F7R21_14275</name>
</gene>